<dbReference type="InterPro" id="IPR002052">
    <property type="entry name" value="DNA_methylase_N6_adenine_CS"/>
</dbReference>
<dbReference type="InterPro" id="IPR011639">
    <property type="entry name" value="MethylTrfase_TaqI-like_dom"/>
</dbReference>
<dbReference type="EC" id="2.1.1.72" evidence="1"/>
<dbReference type="GO" id="GO:0032259">
    <property type="term" value="P:methylation"/>
    <property type="evidence" value="ECO:0007669"/>
    <property type="project" value="UniProtKB-KW"/>
</dbReference>
<dbReference type="PANTHER" id="PTHR33841:SF1">
    <property type="entry name" value="DNA METHYLTRANSFERASE A"/>
    <property type="match status" value="1"/>
</dbReference>
<comment type="catalytic activity">
    <reaction evidence="5">
        <text>a 2'-deoxyadenosine in DNA + S-adenosyl-L-methionine = an N(6)-methyl-2'-deoxyadenosine in DNA + S-adenosyl-L-homocysteine + H(+)</text>
        <dbReference type="Rhea" id="RHEA:15197"/>
        <dbReference type="Rhea" id="RHEA-COMP:12418"/>
        <dbReference type="Rhea" id="RHEA-COMP:12419"/>
        <dbReference type="ChEBI" id="CHEBI:15378"/>
        <dbReference type="ChEBI" id="CHEBI:57856"/>
        <dbReference type="ChEBI" id="CHEBI:59789"/>
        <dbReference type="ChEBI" id="CHEBI:90615"/>
        <dbReference type="ChEBI" id="CHEBI:90616"/>
        <dbReference type="EC" id="2.1.1.72"/>
    </reaction>
</comment>
<keyword evidence="4" id="KW-0949">S-adenosyl-L-methionine</keyword>
<accession>A0A395XAQ7</accession>
<comment type="caution">
    <text evidence="7">The sequence shown here is derived from an EMBL/GenBank/DDBJ whole genome shotgun (WGS) entry which is preliminary data.</text>
</comment>
<name>A0A395XAQ7_9FIRM</name>
<keyword evidence="3 7" id="KW-0808">Transferase</keyword>
<proteinExistence type="predicted"/>
<dbReference type="PROSITE" id="PS00092">
    <property type="entry name" value="N6_MTASE"/>
    <property type="match status" value="1"/>
</dbReference>
<evidence type="ECO:0000256" key="1">
    <source>
        <dbReference type="ARBA" id="ARBA00011900"/>
    </source>
</evidence>
<reference evidence="7 8" key="1">
    <citation type="submission" date="2018-08" db="EMBL/GenBank/DDBJ databases">
        <title>A genome reference for cultivated species of the human gut microbiota.</title>
        <authorList>
            <person name="Zou Y."/>
            <person name="Xue W."/>
            <person name="Luo G."/>
        </authorList>
    </citation>
    <scope>NUCLEOTIDE SEQUENCE [LARGE SCALE GENOMIC DNA]</scope>
    <source>
        <strain evidence="7 8">AF14-23</strain>
    </source>
</reference>
<dbReference type="PRINTS" id="PR00507">
    <property type="entry name" value="N12N6MTFRASE"/>
</dbReference>
<dbReference type="SUPFAM" id="SSF53335">
    <property type="entry name" value="S-adenosyl-L-methionine-dependent methyltransferases"/>
    <property type="match status" value="1"/>
</dbReference>
<evidence type="ECO:0000256" key="4">
    <source>
        <dbReference type="ARBA" id="ARBA00022691"/>
    </source>
</evidence>
<gene>
    <name evidence="7" type="primary">pglX</name>
    <name evidence="7" type="ORF">DWW07_08240</name>
</gene>
<dbReference type="RefSeq" id="WP_118051547.1">
    <property type="nucleotide sequence ID" value="NZ_QRZI01000005.1"/>
</dbReference>
<protein>
    <recommendedName>
        <fullName evidence="1">site-specific DNA-methyltransferase (adenine-specific)</fullName>
        <ecNumber evidence="1">2.1.1.72</ecNumber>
    </recommendedName>
</protein>
<dbReference type="Gene3D" id="3.40.50.150">
    <property type="entry name" value="Vaccinia Virus protein VP39"/>
    <property type="match status" value="1"/>
</dbReference>
<dbReference type="AlphaFoldDB" id="A0A395XAQ7"/>
<keyword evidence="2 7" id="KW-0489">Methyltransferase</keyword>
<evidence type="ECO:0000313" key="7">
    <source>
        <dbReference type="EMBL" id="RGV64194.1"/>
    </source>
</evidence>
<dbReference type="Proteomes" id="UP000265828">
    <property type="component" value="Unassembled WGS sequence"/>
</dbReference>
<dbReference type="GO" id="GO:0006304">
    <property type="term" value="P:DNA modification"/>
    <property type="evidence" value="ECO:0007669"/>
    <property type="project" value="InterPro"/>
</dbReference>
<dbReference type="InterPro" id="IPR047939">
    <property type="entry name" value="BREX_1_PglX"/>
</dbReference>
<dbReference type="PANTHER" id="PTHR33841">
    <property type="entry name" value="DNA METHYLTRANSFERASE YEEA-RELATED"/>
    <property type="match status" value="1"/>
</dbReference>
<organism evidence="7 8">
    <name type="scientific">Blautia obeum</name>
    <dbReference type="NCBI Taxonomy" id="40520"/>
    <lineage>
        <taxon>Bacteria</taxon>
        <taxon>Bacillati</taxon>
        <taxon>Bacillota</taxon>
        <taxon>Clostridia</taxon>
        <taxon>Lachnospirales</taxon>
        <taxon>Lachnospiraceae</taxon>
        <taxon>Blautia</taxon>
    </lineage>
</organism>
<dbReference type="GO" id="GO:0009007">
    <property type="term" value="F:site-specific DNA-methyltransferase (adenine-specific) activity"/>
    <property type="evidence" value="ECO:0007669"/>
    <property type="project" value="UniProtKB-EC"/>
</dbReference>
<dbReference type="Pfam" id="PF07669">
    <property type="entry name" value="Eco57I"/>
    <property type="match status" value="1"/>
</dbReference>
<dbReference type="GO" id="GO:0003676">
    <property type="term" value="F:nucleic acid binding"/>
    <property type="evidence" value="ECO:0007669"/>
    <property type="project" value="InterPro"/>
</dbReference>
<dbReference type="EMBL" id="QRZI01000005">
    <property type="protein sequence ID" value="RGV64194.1"/>
    <property type="molecule type" value="Genomic_DNA"/>
</dbReference>
<evidence type="ECO:0000256" key="5">
    <source>
        <dbReference type="ARBA" id="ARBA00047942"/>
    </source>
</evidence>
<evidence type="ECO:0000256" key="3">
    <source>
        <dbReference type="ARBA" id="ARBA00022679"/>
    </source>
</evidence>
<evidence type="ECO:0000256" key="2">
    <source>
        <dbReference type="ARBA" id="ARBA00022603"/>
    </source>
</evidence>
<dbReference type="InterPro" id="IPR050953">
    <property type="entry name" value="N4_N6_ade-DNA_methylase"/>
</dbReference>
<evidence type="ECO:0000313" key="8">
    <source>
        <dbReference type="Proteomes" id="UP000265828"/>
    </source>
</evidence>
<dbReference type="NCBIfam" id="NF033452">
    <property type="entry name" value="BREX_1_MTaseX"/>
    <property type="match status" value="1"/>
</dbReference>
<evidence type="ECO:0000259" key="6">
    <source>
        <dbReference type="Pfam" id="PF07669"/>
    </source>
</evidence>
<sequence>MDKNAIKKFAVWARTELIARVSLKGVEYGITEDNIEDANADSVGGKVLTADEKKQRQALIAEINDKGYKQVMEEVAYTWFNRFSALRFMEVNGYLPSHVRVFTDEENNFKPQIITEAIHLDLDGLDMEKVYELKDAEKTEELYKYLLIVQCNALNKILPGMFQKIADYTELLLPDNLLREGSVIQQMIELIPEDDWKDAVQIIGWLYQYYNSEKKDDVFAALKKNVKITKENIPAATQLFTPDWIVRYMVENSLGRLWLEGHPDVKEQLLPTEEEQSAYAAGNRNPEDTKWHYYLEEAEQEPEVLAQLAEIRKEYAALTPDQLKVIDPCSGSGHILAYMFDVLMKIYESYGYTTREAVASIVENNLYGLDIDDRAAQLAYFAVMMKARQYDRRFFSRGIQPHVYAIVESNHVDKFAVDYFCNGDMKLTAAMDTIIKELHDAKEYGSILTVTPQDWSALYDRFAEITEDINMSRETALRELLPLVQVAEALAQKYDVVVTNPPYMGASNMNPKLNEFIKNNYADYKSDFFSAFVIHASQMTKQSGYCGFFTPYVWMFIQSYEKMRNYLYNQATIETLIQFEYSAFEEATVPVCTFAFKNRHVWKKGCYLRLVDFRGGMEVQRQKALEAIKNHGCGFYYEQNTDNFSMIPGSPVAYWASTKMLEAFQTGNKFAGETKKGVLTGDNNTYLRLWHEVNIGKIGFELYSHAEMIDSLMKWFPVTSGGEKRRWYGNFDTIVNLENDGADIKANVKNYRLRDSQYYMLEAITWTEISSSIFTCRYVPKGILFGNGGPVSFFFNEKLMYHLALLNSKVAMEILGYLAPTINYGPEQINRIPIVYSNEDEVNQLTKWNILLSQTDWDFFETSWDFQHHPLLRKVPTIAEAFDQWQTECDDRFNQLKANEEELNRIFIDIYGLQEELTPEVEDKDVTVRKADLGRDIRSFISYAVGCMFGRYSLDIPGLVYAGGNFDEKYCRWISQFGDHANEKIDTDGQLIEGGWAGSSLWKYDGVRVGNQWRKASYPPDTDNIIPICDDEYFEDDIVGLFVEFVKTVYGEETLDENLKFIADALDGKGQPKDVIRNYFLNDFYKDHCKIYQKRPIYWLFDSGKKNGFKALIYMHRYQPDTIARIRTDYVHEQQARYRTAIADLEQRIANASTGERVKLNKKLTILQAQDTEIRTYEEKIHHLADKMISIDLDDGVKKNYAIFQDVLAKIK</sequence>
<dbReference type="InterPro" id="IPR029063">
    <property type="entry name" value="SAM-dependent_MTases_sf"/>
</dbReference>
<feature type="domain" description="Type II methyltransferase M.TaqI-like" evidence="6">
    <location>
        <begin position="364"/>
        <end position="584"/>
    </location>
</feature>